<proteinExistence type="predicted"/>
<dbReference type="Proteomes" id="UP000694892">
    <property type="component" value="Chromosome 9_10S"/>
</dbReference>
<reference evidence="2" key="1">
    <citation type="journal article" date="2016" name="Nature">
        <title>Genome evolution in the allotetraploid frog Xenopus laevis.</title>
        <authorList>
            <person name="Session A.M."/>
            <person name="Uno Y."/>
            <person name="Kwon T."/>
            <person name="Chapman J.A."/>
            <person name="Toyoda A."/>
            <person name="Takahashi S."/>
            <person name="Fukui A."/>
            <person name="Hikosaka A."/>
            <person name="Suzuki A."/>
            <person name="Kondo M."/>
            <person name="van Heeringen S.J."/>
            <person name="Quigley I."/>
            <person name="Heinz S."/>
            <person name="Ogino H."/>
            <person name="Ochi H."/>
            <person name="Hellsten U."/>
            <person name="Lyons J.B."/>
            <person name="Simakov O."/>
            <person name="Putnam N."/>
            <person name="Stites J."/>
            <person name="Kuroki Y."/>
            <person name="Tanaka T."/>
            <person name="Michiue T."/>
            <person name="Watanabe M."/>
            <person name="Bogdanovic O."/>
            <person name="Lister R."/>
            <person name="Georgiou G."/>
            <person name="Paranjpe S.S."/>
            <person name="van Kruijsbergen I."/>
            <person name="Shu S."/>
            <person name="Carlson J."/>
            <person name="Kinoshita T."/>
            <person name="Ohta Y."/>
            <person name="Mawaribuchi S."/>
            <person name="Jenkins J."/>
            <person name="Grimwood J."/>
            <person name="Schmutz J."/>
            <person name="Mitros T."/>
            <person name="Mozaffari S.V."/>
            <person name="Suzuki Y."/>
            <person name="Haramoto Y."/>
            <person name="Yamamoto T.S."/>
            <person name="Takagi C."/>
            <person name="Heald R."/>
            <person name="Miller K."/>
            <person name="Haudenschild C."/>
            <person name="Kitzman J."/>
            <person name="Nakayama T."/>
            <person name="Izutsu Y."/>
            <person name="Robert J."/>
            <person name="Fortriede J."/>
            <person name="Burns K."/>
            <person name="Lotay V."/>
            <person name="Karimi K."/>
            <person name="Yasuoka Y."/>
            <person name="Dichmann D.S."/>
            <person name="Flajnik M.F."/>
            <person name="Houston D.W."/>
            <person name="Shendure J."/>
            <person name="DuPasquier L."/>
            <person name="Vize P.D."/>
            <person name="Zorn A.M."/>
            <person name="Ito M."/>
            <person name="Marcotte E.M."/>
            <person name="Wallingford J.B."/>
            <person name="Ito Y."/>
            <person name="Asashima M."/>
            <person name="Ueno N."/>
            <person name="Matsuda Y."/>
            <person name="Veenstra G.J."/>
            <person name="Fujiyama A."/>
            <person name="Harland R.M."/>
            <person name="Taira M."/>
            <person name="Rokhsar D.S."/>
        </authorList>
    </citation>
    <scope>NUCLEOTIDE SEQUENCE [LARGE SCALE GENOMIC DNA]</scope>
    <source>
        <strain evidence="2">J</strain>
    </source>
</reference>
<protein>
    <submittedName>
        <fullName evidence="1">Uncharacterized protein</fullName>
    </submittedName>
</protein>
<organism evidence="1 2">
    <name type="scientific">Xenopus laevis</name>
    <name type="common">African clawed frog</name>
    <dbReference type="NCBI Taxonomy" id="8355"/>
    <lineage>
        <taxon>Eukaryota</taxon>
        <taxon>Metazoa</taxon>
        <taxon>Chordata</taxon>
        <taxon>Craniata</taxon>
        <taxon>Vertebrata</taxon>
        <taxon>Euteleostomi</taxon>
        <taxon>Amphibia</taxon>
        <taxon>Batrachia</taxon>
        <taxon>Anura</taxon>
        <taxon>Pipoidea</taxon>
        <taxon>Pipidae</taxon>
        <taxon>Xenopodinae</taxon>
        <taxon>Xenopus</taxon>
        <taxon>Xenopus</taxon>
    </lineage>
</organism>
<name>A0A974BTK1_XENLA</name>
<evidence type="ECO:0000313" key="2">
    <source>
        <dbReference type="Proteomes" id="UP000694892"/>
    </source>
</evidence>
<accession>A0A974BTK1</accession>
<sequence length="66" mass="7262">MSSSMYPKVFALSWVIPAISPNDIVIAEEVSPLTVNFTSPQDFWSSFTQCLGCPRQSSSPVQPQNL</sequence>
<evidence type="ECO:0000313" key="1">
    <source>
        <dbReference type="EMBL" id="OCT60447.1"/>
    </source>
</evidence>
<dbReference type="AlphaFoldDB" id="A0A974BTK1"/>
<gene>
    <name evidence="1" type="ORF">XELAEV_18046472mg</name>
</gene>
<dbReference type="EMBL" id="CM004483">
    <property type="protein sequence ID" value="OCT60447.1"/>
    <property type="molecule type" value="Genomic_DNA"/>
</dbReference>